<sequence length="31" mass="3458">MGLVWSSPSTHAEVRTLYSGKTPPPKKNRCE</sequence>
<reference evidence="2" key="1">
    <citation type="submission" date="2014-11" db="EMBL/GenBank/DDBJ databases">
        <authorList>
            <person name="Amaro Gonzalez C."/>
        </authorList>
    </citation>
    <scope>NUCLEOTIDE SEQUENCE</scope>
</reference>
<dbReference type="AlphaFoldDB" id="A0A0E9UMQ7"/>
<dbReference type="EMBL" id="GBXM01041433">
    <property type="protein sequence ID" value="JAH67144.1"/>
    <property type="molecule type" value="Transcribed_RNA"/>
</dbReference>
<organism evidence="2">
    <name type="scientific">Anguilla anguilla</name>
    <name type="common">European freshwater eel</name>
    <name type="synonym">Muraena anguilla</name>
    <dbReference type="NCBI Taxonomy" id="7936"/>
    <lineage>
        <taxon>Eukaryota</taxon>
        <taxon>Metazoa</taxon>
        <taxon>Chordata</taxon>
        <taxon>Craniata</taxon>
        <taxon>Vertebrata</taxon>
        <taxon>Euteleostomi</taxon>
        <taxon>Actinopterygii</taxon>
        <taxon>Neopterygii</taxon>
        <taxon>Teleostei</taxon>
        <taxon>Anguilliformes</taxon>
        <taxon>Anguillidae</taxon>
        <taxon>Anguilla</taxon>
    </lineage>
</organism>
<reference evidence="2" key="2">
    <citation type="journal article" date="2015" name="Fish Shellfish Immunol.">
        <title>Early steps in the European eel (Anguilla anguilla)-Vibrio vulnificus interaction in the gills: Role of the RtxA13 toxin.</title>
        <authorList>
            <person name="Callol A."/>
            <person name="Pajuelo D."/>
            <person name="Ebbesson L."/>
            <person name="Teles M."/>
            <person name="MacKenzie S."/>
            <person name="Amaro C."/>
        </authorList>
    </citation>
    <scope>NUCLEOTIDE SEQUENCE</scope>
</reference>
<name>A0A0E9UMQ7_ANGAN</name>
<protein>
    <submittedName>
        <fullName evidence="2">Uncharacterized protein</fullName>
    </submittedName>
</protein>
<proteinExistence type="predicted"/>
<evidence type="ECO:0000256" key="1">
    <source>
        <dbReference type="SAM" id="MobiDB-lite"/>
    </source>
</evidence>
<evidence type="ECO:0000313" key="2">
    <source>
        <dbReference type="EMBL" id="JAH67144.1"/>
    </source>
</evidence>
<accession>A0A0E9UMQ7</accession>
<feature type="compositionally biased region" description="Polar residues" evidence="1">
    <location>
        <begin position="1"/>
        <end position="10"/>
    </location>
</feature>
<feature type="region of interest" description="Disordered" evidence="1">
    <location>
        <begin position="1"/>
        <end position="31"/>
    </location>
</feature>